<dbReference type="InterPro" id="IPR006860">
    <property type="entry name" value="FecR"/>
</dbReference>
<dbReference type="Proteomes" id="UP000245533">
    <property type="component" value="Unassembled WGS sequence"/>
</dbReference>
<dbReference type="PANTHER" id="PTHR30273">
    <property type="entry name" value="PERIPLASMIC SIGNAL SENSOR AND SIGMA FACTOR ACTIVATOR FECR-RELATED"/>
    <property type="match status" value="1"/>
</dbReference>
<evidence type="ECO:0000313" key="4">
    <source>
        <dbReference type="EMBL" id="PWN06914.1"/>
    </source>
</evidence>
<evidence type="ECO:0000313" key="5">
    <source>
        <dbReference type="Proteomes" id="UP000245533"/>
    </source>
</evidence>
<dbReference type="EMBL" id="QGGB01000005">
    <property type="protein sequence ID" value="PWN06914.1"/>
    <property type="molecule type" value="Genomic_DNA"/>
</dbReference>
<organism evidence="4 5">
    <name type="scientific">Rhodohalobacter mucosus</name>
    <dbReference type="NCBI Taxonomy" id="2079485"/>
    <lineage>
        <taxon>Bacteria</taxon>
        <taxon>Pseudomonadati</taxon>
        <taxon>Balneolota</taxon>
        <taxon>Balneolia</taxon>
        <taxon>Balneolales</taxon>
        <taxon>Balneolaceae</taxon>
        <taxon>Rhodohalobacter</taxon>
    </lineage>
</organism>
<keyword evidence="1" id="KW-1133">Transmembrane helix</keyword>
<comment type="caution">
    <text evidence="4">The sequence shown here is derived from an EMBL/GenBank/DDBJ whole genome shotgun (WGS) entry which is preliminary data.</text>
</comment>
<dbReference type="InterPro" id="IPR032508">
    <property type="entry name" value="FecR_C"/>
</dbReference>
<dbReference type="AlphaFoldDB" id="A0A316TWH3"/>
<name>A0A316TWH3_9BACT</name>
<accession>A0A316TWH3</accession>
<evidence type="ECO:0000259" key="2">
    <source>
        <dbReference type="Pfam" id="PF04773"/>
    </source>
</evidence>
<dbReference type="Gene3D" id="2.60.120.1440">
    <property type="match status" value="1"/>
</dbReference>
<feature type="domain" description="FecR protein" evidence="2">
    <location>
        <begin position="213"/>
        <end position="308"/>
    </location>
</feature>
<keyword evidence="1" id="KW-0812">Transmembrane</keyword>
<dbReference type="Pfam" id="PF04773">
    <property type="entry name" value="FecR"/>
    <property type="match status" value="1"/>
</dbReference>
<dbReference type="PANTHER" id="PTHR30273:SF2">
    <property type="entry name" value="PROTEIN FECR"/>
    <property type="match status" value="1"/>
</dbReference>
<feature type="transmembrane region" description="Helical" evidence="1">
    <location>
        <begin position="172"/>
        <end position="194"/>
    </location>
</feature>
<evidence type="ECO:0000256" key="1">
    <source>
        <dbReference type="SAM" id="Phobius"/>
    </source>
</evidence>
<dbReference type="Pfam" id="PF16344">
    <property type="entry name" value="FecR_C"/>
    <property type="match status" value="1"/>
</dbReference>
<gene>
    <name evidence="4" type="ORF">DDZ15_06475</name>
</gene>
<feature type="domain" description="Protein FecR C-terminal" evidence="3">
    <location>
        <begin position="354"/>
        <end position="425"/>
    </location>
</feature>
<evidence type="ECO:0000259" key="3">
    <source>
        <dbReference type="Pfam" id="PF16344"/>
    </source>
</evidence>
<keyword evidence="5" id="KW-1185">Reference proteome</keyword>
<protein>
    <recommendedName>
        <fullName evidence="6">FecR family protein</fullName>
    </recommendedName>
</protein>
<reference evidence="4 5" key="1">
    <citation type="submission" date="2018-05" db="EMBL/GenBank/DDBJ databases">
        <title>Rhodohalobacter halophilus gen. nov., sp. nov., a moderately halophilic member of the family Balneolaceae.</title>
        <authorList>
            <person name="Liu Z.-W."/>
        </authorList>
    </citation>
    <scope>NUCLEOTIDE SEQUENCE [LARGE SCALE GENOMIC DNA]</scope>
    <source>
        <strain evidence="4 5">8A47</strain>
    </source>
</reference>
<evidence type="ECO:0008006" key="6">
    <source>
        <dbReference type="Google" id="ProtNLM"/>
    </source>
</evidence>
<keyword evidence="1" id="KW-0472">Membrane</keyword>
<dbReference type="Gene3D" id="3.55.50.30">
    <property type="match status" value="1"/>
</dbReference>
<proteinExistence type="predicted"/>
<dbReference type="GO" id="GO:0016989">
    <property type="term" value="F:sigma factor antagonist activity"/>
    <property type="evidence" value="ECO:0007669"/>
    <property type="project" value="TreeGrafter"/>
</dbReference>
<dbReference type="InterPro" id="IPR012373">
    <property type="entry name" value="Ferrdict_sens_TM"/>
</dbReference>
<sequence>MDDERWAMDDGRLVTGDGRWTTCDCRLMIDDLLLIICFCLHPASIKSICRKFFKKNGGRAAVSCLHSSNTEKFMSNTDNIWALIARHHDHSLSETDARKLEEWLEASNENRRIFHSVDRIWKASEEKQGESIIGELNLEKDWNCVSGKINRNPEEKRARIRHFRKIRKRQQFFSNLLKVAALVLVAFTSGILTLKYAPQQSDENSYQAPVFNEIVTYDAERAGIELGDGSRVTLNAASKLTIPDRFSSDTREVTLQGQAFFDIKRDKNRPFHIKAGNAVVEVVGTSFDVRYYENENLIQVVVKTGTVELRNNNDKENRLIVNEGYKGTINTENGRLTLEMYQDPDSYFGWMDGRIVFRNADLEDVFKELERWYDVDITINNEVQGQLKDKFTANLKTRSVTEVMDVIRESMNINYEVLEDGDRILVKR</sequence>